<evidence type="ECO:0000313" key="2">
    <source>
        <dbReference type="Proteomes" id="UP000887116"/>
    </source>
</evidence>
<dbReference type="EMBL" id="BMAO01009215">
    <property type="protein sequence ID" value="GFR29409.1"/>
    <property type="molecule type" value="Genomic_DNA"/>
</dbReference>
<dbReference type="Proteomes" id="UP000887116">
    <property type="component" value="Unassembled WGS sequence"/>
</dbReference>
<organism evidence="1 2">
    <name type="scientific">Trichonephila clavata</name>
    <name type="common">Joro spider</name>
    <name type="synonym">Nephila clavata</name>
    <dbReference type="NCBI Taxonomy" id="2740835"/>
    <lineage>
        <taxon>Eukaryota</taxon>
        <taxon>Metazoa</taxon>
        <taxon>Ecdysozoa</taxon>
        <taxon>Arthropoda</taxon>
        <taxon>Chelicerata</taxon>
        <taxon>Arachnida</taxon>
        <taxon>Araneae</taxon>
        <taxon>Araneomorphae</taxon>
        <taxon>Entelegynae</taxon>
        <taxon>Araneoidea</taxon>
        <taxon>Nephilidae</taxon>
        <taxon>Trichonephila</taxon>
    </lineage>
</organism>
<evidence type="ECO:0000313" key="1">
    <source>
        <dbReference type="EMBL" id="GFR29409.1"/>
    </source>
</evidence>
<dbReference type="AlphaFoldDB" id="A0A8X6M301"/>
<proteinExistence type="predicted"/>
<reference evidence="1" key="1">
    <citation type="submission" date="2020-07" db="EMBL/GenBank/DDBJ databases">
        <title>Multicomponent nature underlies the extraordinary mechanical properties of spider dragline silk.</title>
        <authorList>
            <person name="Kono N."/>
            <person name="Nakamura H."/>
            <person name="Mori M."/>
            <person name="Yoshida Y."/>
            <person name="Ohtoshi R."/>
            <person name="Malay A.D."/>
            <person name="Moran D.A.P."/>
            <person name="Tomita M."/>
            <person name="Numata K."/>
            <person name="Arakawa K."/>
        </authorList>
    </citation>
    <scope>NUCLEOTIDE SEQUENCE</scope>
</reference>
<protein>
    <submittedName>
        <fullName evidence="1">Uncharacterized protein</fullName>
    </submittedName>
</protein>
<accession>A0A8X6M301</accession>
<gene>
    <name evidence="1" type="ORF">TNCT_592681</name>
</gene>
<name>A0A8X6M301_TRICU</name>
<keyword evidence="2" id="KW-1185">Reference proteome</keyword>
<comment type="caution">
    <text evidence="1">The sequence shown here is derived from an EMBL/GenBank/DDBJ whole genome shotgun (WGS) entry which is preliminary data.</text>
</comment>
<dbReference type="OrthoDB" id="10504912at2759"/>
<sequence length="87" mass="10118">MSGRALNCGELFPKIRDNNAERRQLLNSPMEQKCSSRRLGRNQNRFMTPKERHKTIRFVPDPAFGFLLILNESCSTNRMHALTPQPF</sequence>